<evidence type="ECO:0000313" key="5">
    <source>
        <dbReference type="Proteomes" id="UP000036313"/>
    </source>
</evidence>
<evidence type="ECO:0000259" key="3">
    <source>
        <dbReference type="Pfam" id="PF02894"/>
    </source>
</evidence>
<dbReference type="PANTHER" id="PTHR43593:SF1">
    <property type="entry name" value="INOSITOL 2-DEHYDROGENASE"/>
    <property type="match status" value="1"/>
</dbReference>
<dbReference type="Gene3D" id="3.40.50.720">
    <property type="entry name" value="NAD(P)-binding Rossmann-like Domain"/>
    <property type="match status" value="1"/>
</dbReference>
<comment type="caution">
    <text evidence="4">The sequence shown here is derived from an EMBL/GenBank/DDBJ whole genome shotgun (WGS) entry which is preliminary data.</text>
</comment>
<dbReference type="RefSeq" id="WP_269083510.1">
    <property type="nucleotide sequence ID" value="NZ_JYNU01000009.1"/>
</dbReference>
<protein>
    <submittedName>
        <fullName evidence="4">Inositol 2-dehydrogenase</fullName>
        <ecNumber evidence="4">1.1.1.18</ecNumber>
    </submittedName>
</protein>
<proteinExistence type="inferred from homology"/>
<dbReference type="SUPFAM" id="SSF51735">
    <property type="entry name" value="NAD(P)-binding Rossmann-fold domains"/>
    <property type="match status" value="1"/>
</dbReference>
<dbReference type="InterPro" id="IPR000683">
    <property type="entry name" value="Gfo/Idh/MocA-like_OxRdtase_N"/>
</dbReference>
<dbReference type="InterPro" id="IPR050424">
    <property type="entry name" value="Gfo-Idh-MocA_inositol_DH"/>
</dbReference>
<gene>
    <name evidence="4" type="primary">iolG_2</name>
    <name evidence="4" type="ORF">MOBUDSM44075_01654</name>
</gene>
<dbReference type="EC" id="1.1.1.18" evidence="4"/>
<reference evidence="4 5" key="1">
    <citation type="journal article" date="2015" name="Genome Biol. Evol.">
        <title>Characterization of Three Mycobacterium spp. with Potential Use in Bioremediation by Genome Sequencing and Comparative Genomics.</title>
        <authorList>
            <person name="Das S."/>
            <person name="Pettersson B.M."/>
            <person name="Behra P.R."/>
            <person name="Ramesh M."/>
            <person name="Dasgupta S."/>
            <person name="Bhattacharya A."/>
            <person name="Kirsebom L.A."/>
        </authorList>
    </citation>
    <scope>NUCLEOTIDE SEQUENCE [LARGE SCALE GENOMIC DNA]</scope>
    <source>
        <strain evidence="4 5">DSM 44075</strain>
    </source>
</reference>
<dbReference type="Gene3D" id="3.30.360.10">
    <property type="entry name" value="Dihydrodipicolinate Reductase, domain 2"/>
    <property type="match status" value="1"/>
</dbReference>
<dbReference type="PATRIC" id="fig|1807.14.peg.1662"/>
<feature type="domain" description="Gfo/Idh/MocA-like oxidoreductase N-terminal" evidence="2">
    <location>
        <begin position="16"/>
        <end position="129"/>
    </location>
</feature>
<dbReference type="Pfam" id="PF02894">
    <property type="entry name" value="GFO_IDH_MocA_C"/>
    <property type="match status" value="1"/>
</dbReference>
<keyword evidence="4" id="KW-0560">Oxidoreductase</keyword>
<dbReference type="GO" id="GO:0050112">
    <property type="term" value="F:inositol 2-dehydrogenase (NAD+) activity"/>
    <property type="evidence" value="ECO:0007669"/>
    <property type="project" value="UniProtKB-EC"/>
</dbReference>
<accession>A0A0J6YZE7</accession>
<comment type="similarity">
    <text evidence="1">Belongs to the Gfo/Idh/MocA family.</text>
</comment>
<evidence type="ECO:0000313" key="4">
    <source>
        <dbReference type="EMBL" id="KMO77746.1"/>
    </source>
</evidence>
<dbReference type="InterPro" id="IPR004104">
    <property type="entry name" value="Gfo/Idh/MocA-like_OxRdtase_C"/>
</dbReference>
<dbReference type="Pfam" id="PF01408">
    <property type="entry name" value="GFO_IDH_MocA"/>
    <property type="match status" value="1"/>
</dbReference>
<name>A0A0J6YZE7_9MYCO</name>
<feature type="domain" description="Gfo/Idh/MocA-like oxidoreductase C-terminal" evidence="3">
    <location>
        <begin position="181"/>
        <end position="339"/>
    </location>
</feature>
<dbReference type="InterPro" id="IPR036291">
    <property type="entry name" value="NAD(P)-bd_dom_sf"/>
</dbReference>
<dbReference type="Proteomes" id="UP000036313">
    <property type="component" value="Unassembled WGS sequence"/>
</dbReference>
<dbReference type="PANTHER" id="PTHR43593">
    <property type="match status" value="1"/>
</dbReference>
<dbReference type="SUPFAM" id="SSF55347">
    <property type="entry name" value="Glyceraldehyde-3-phosphate dehydrogenase-like, C-terminal domain"/>
    <property type="match status" value="1"/>
</dbReference>
<evidence type="ECO:0000256" key="1">
    <source>
        <dbReference type="ARBA" id="ARBA00010928"/>
    </source>
</evidence>
<dbReference type="EMBL" id="JYNU01000009">
    <property type="protein sequence ID" value="KMO77746.1"/>
    <property type="molecule type" value="Genomic_DNA"/>
</dbReference>
<dbReference type="AlphaFoldDB" id="A0A0J6YZE7"/>
<sequence length="341" mass="36385">MTTTDLGSYVPHSDVIRVGVIGVGVMGADHARKLSRVVSGATVTAVADFDPRVAATVADEVGATALEDGVAVIDHPAVDAVVVATRDDTHADLVRAAIRARKPVLCEKPLAPTAAECRELVGECASAGASDLVTLGFMRRFDPSYVALRDRIREGDCGATLLAHCVSRTVQSYPGGDSAATITNSAVHELDVMPWLLDSPIVEVSWQHGRSAAHVADRQDPQLYLLRTESGVLITSELFLNARYGYDIRCEVVMETGVCALTLPTHIVSDSHRTRSVDYAADWIPRFSDAYRLELQEWIDSLRLGRPSTLAGVTDGLRAAVVADALIASMNSGGAWVAVPD</sequence>
<evidence type="ECO:0000259" key="2">
    <source>
        <dbReference type="Pfam" id="PF01408"/>
    </source>
</evidence>
<dbReference type="GO" id="GO:0000166">
    <property type="term" value="F:nucleotide binding"/>
    <property type="evidence" value="ECO:0007669"/>
    <property type="project" value="InterPro"/>
</dbReference>
<organism evidence="4 5">
    <name type="scientific">Mycolicibacterium obuense</name>
    <dbReference type="NCBI Taxonomy" id="1807"/>
    <lineage>
        <taxon>Bacteria</taxon>
        <taxon>Bacillati</taxon>
        <taxon>Actinomycetota</taxon>
        <taxon>Actinomycetes</taxon>
        <taxon>Mycobacteriales</taxon>
        <taxon>Mycobacteriaceae</taxon>
        <taxon>Mycolicibacterium</taxon>
    </lineage>
</organism>